<keyword evidence="3 12" id="KW-1003">Cell membrane</keyword>
<evidence type="ECO:0000256" key="4">
    <source>
        <dbReference type="ARBA" id="ARBA00022670"/>
    </source>
</evidence>
<feature type="binding site" evidence="12">
    <location>
        <position position="134"/>
    </location>
    <ligand>
        <name>Zn(2+)</name>
        <dbReference type="ChEBI" id="CHEBI:29105"/>
        <note>catalytic</note>
    </ligand>
</feature>
<dbReference type="Proteomes" id="UP000002586">
    <property type="component" value="Chromosome"/>
</dbReference>
<feature type="binding site" evidence="12">
    <location>
        <position position="203"/>
    </location>
    <ligand>
        <name>Zn(2+)</name>
        <dbReference type="ChEBI" id="CHEBI:29105"/>
        <note>catalytic</note>
    </ligand>
</feature>
<dbReference type="eggNOG" id="COG0501">
    <property type="taxonomic scope" value="Bacteria"/>
</dbReference>
<evidence type="ECO:0000256" key="2">
    <source>
        <dbReference type="ARBA" id="ARBA00009779"/>
    </source>
</evidence>
<dbReference type="InterPro" id="IPR050083">
    <property type="entry name" value="HtpX_protease"/>
</dbReference>
<evidence type="ECO:0000256" key="12">
    <source>
        <dbReference type="HAMAP-Rule" id="MF_00188"/>
    </source>
</evidence>
<evidence type="ECO:0000256" key="1">
    <source>
        <dbReference type="ARBA" id="ARBA00004651"/>
    </source>
</evidence>
<feature type="transmembrane region" description="Helical" evidence="12">
    <location>
        <begin position="141"/>
        <end position="167"/>
    </location>
</feature>
<evidence type="ECO:0000256" key="5">
    <source>
        <dbReference type="ARBA" id="ARBA00022692"/>
    </source>
</evidence>
<sequence length="281" mass="30113" precursor="true">MNTMKTAMLLAALTALFMMIGFALGGQGGMLIALLFAGGMNLYAYWNSDQMVLRMHNAQEVGPREAPELYGLVQSLAKRGKMPMPKVYVIHDPSPNAFATGRDPEHAAVAATTGLMQILTREELAGVMAHELGHVMNRDTLISTISATFAGAITAIANMAQFAAIFGNRDEEEGGGGPMGLIMMILAPIAAALIQMAISRTREYKADRVGAELCGNPLWLASALHKLERGVQQIPSPVAQAHPEAAHLYICNPLAGGLGSLFSTHPPIPERIRKLQRMTGR</sequence>
<keyword evidence="8 12" id="KW-0862">Zinc</keyword>
<dbReference type="EC" id="3.4.24.-" evidence="12"/>
<dbReference type="OrthoDB" id="15218at2"/>
<gene>
    <name evidence="12" type="primary">htpX</name>
    <name evidence="14" type="ordered locus">Mmc1_0144</name>
</gene>
<dbReference type="Pfam" id="PF01435">
    <property type="entry name" value="Peptidase_M48"/>
    <property type="match status" value="1"/>
</dbReference>
<dbReference type="AlphaFoldDB" id="A0L3X8"/>
<dbReference type="CDD" id="cd07336">
    <property type="entry name" value="M48B_HtpX_like"/>
    <property type="match status" value="1"/>
</dbReference>
<keyword evidence="6 12" id="KW-0479">Metal-binding</keyword>
<keyword evidence="12" id="KW-0997">Cell inner membrane</keyword>
<protein>
    <recommendedName>
        <fullName evidence="12">Protease HtpX homolog</fullName>
        <ecNumber evidence="12">3.4.24.-</ecNumber>
    </recommendedName>
</protein>
<dbReference type="Gene3D" id="3.30.2010.10">
    <property type="entry name" value="Metalloproteases ('zincins'), catalytic domain"/>
    <property type="match status" value="1"/>
</dbReference>
<keyword evidence="4 12" id="KW-0645">Protease</keyword>
<organism evidence="14 15">
    <name type="scientific">Magnetococcus marinus (strain ATCC BAA-1437 / JCM 17883 / MC-1)</name>
    <dbReference type="NCBI Taxonomy" id="156889"/>
    <lineage>
        <taxon>Bacteria</taxon>
        <taxon>Pseudomonadati</taxon>
        <taxon>Pseudomonadota</taxon>
        <taxon>Magnetococcia</taxon>
        <taxon>Magnetococcales</taxon>
        <taxon>Magnetococcaceae</taxon>
        <taxon>Magnetococcus</taxon>
    </lineage>
</organism>
<keyword evidence="7 12" id="KW-0378">Hydrolase</keyword>
<evidence type="ECO:0000313" key="15">
    <source>
        <dbReference type="Proteomes" id="UP000002586"/>
    </source>
</evidence>
<dbReference type="InterPro" id="IPR022919">
    <property type="entry name" value="Pept_M48_protease_HtpX"/>
</dbReference>
<keyword evidence="11 12" id="KW-0472">Membrane</keyword>
<feature type="transmembrane region" description="Helical" evidence="12">
    <location>
        <begin position="30"/>
        <end position="46"/>
    </location>
</feature>
<reference evidence="14 15" key="2">
    <citation type="journal article" date="2012" name="Int. J. Syst. Evol. Microbiol.">
        <title>Magnetococcus marinus gen. nov., sp. nov., a marine, magnetotactic bacterium that represents a novel lineage (Magnetococcaceae fam. nov.; Magnetococcales ord. nov.) at the base of the Alphaproteobacteria.</title>
        <authorList>
            <person name="Bazylinski D.A."/>
            <person name="Williams T.J."/>
            <person name="Lefevre C.T."/>
            <person name="Berg R.J."/>
            <person name="Zhang C.L."/>
            <person name="Bowser S.S."/>
            <person name="Dean A.J."/>
            <person name="Beveridge T.J."/>
        </authorList>
    </citation>
    <scope>NUCLEOTIDE SEQUENCE [LARGE SCALE GENOMIC DNA]</scope>
    <source>
        <strain evidence="15">ATCC BAA-1437 / JCM 17883 / MC-1</strain>
    </source>
</reference>
<evidence type="ECO:0000256" key="6">
    <source>
        <dbReference type="ARBA" id="ARBA00022723"/>
    </source>
</evidence>
<proteinExistence type="inferred from homology"/>
<reference evidence="15" key="1">
    <citation type="journal article" date="2009" name="Appl. Environ. Microbiol.">
        <title>Complete genome sequence of the chemolithoautotrophic marine magnetotactic coccus strain MC-1.</title>
        <authorList>
            <person name="Schubbe S."/>
            <person name="Williams T.J."/>
            <person name="Xie G."/>
            <person name="Kiss H.E."/>
            <person name="Brettin T.S."/>
            <person name="Martinez D."/>
            <person name="Ross C.A."/>
            <person name="Schuler D."/>
            <person name="Cox B.L."/>
            <person name="Nealson K.H."/>
            <person name="Bazylinski D.A."/>
        </authorList>
    </citation>
    <scope>NUCLEOTIDE SEQUENCE [LARGE SCALE GENOMIC DNA]</scope>
    <source>
        <strain evidence="15">ATCC BAA-1437 / JCM 17883 / MC-1</strain>
    </source>
</reference>
<keyword evidence="5 12" id="KW-0812">Transmembrane</keyword>
<evidence type="ECO:0000256" key="9">
    <source>
        <dbReference type="ARBA" id="ARBA00022989"/>
    </source>
</evidence>
<dbReference type="RefSeq" id="WP_011711844.1">
    <property type="nucleotide sequence ID" value="NC_008576.1"/>
</dbReference>
<feature type="domain" description="Peptidase M48" evidence="13">
    <location>
        <begin position="64"/>
        <end position="278"/>
    </location>
</feature>
<keyword evidence="15" id="KW-1185">Reference proteome</keyword>
<evidence type="ECO:0000256" key="10">
    <source>
        <dbReference type="ARBA" id="ARBA00023049"/>
    </source>
</evidence>
<keyword evidence="14" id="KW-0346">Stress response</keyword>
<accession>A0L3X8</accession>
<dbReference type="GO" id="GO:0005886">
    <property type="term" value="C:plasma membrane"/>
    <property type="evidence" value="ECO:0007669"/>
    <property type="project" value="UniProtKB-SubCell"/>
</dbReference>
<dbReference type="HOGENOM" id="CLU_042266_3_0_5"/>
<feature type="binding site" evidence="12">
    <location>
        <position position="130"/>
    </location>
    <ligand>
        <name>Zn(2+)</name>
        <dbReference type="ChEBI" id="CHEBI:29105"/>
        <note>catalytic</note>
    </ligand>
</feature>
<dbReference type="EMBL" id="CP000471">
    <property type="protein sequence ID" value="ABK42671.1"/>
    <property type="molecule type" value="Genomic_DNA"/>
</dbReference>
<evidence type="ECO:0000256" key="8">
    <source>
        <dbReference type="ARBA" id="ARBA00022833"/>
    </source>
</evidence>
<evidence type="ECO:0000256" key="7">
    <source>
        <dbReference type="ARBA" id="ARBA00022801"/>
    </source>
</evidence>
<feature type="transmembrane region" description="Helical" evidence="12">
    <location>
        <begin position="7"/>
        <end position="24"/>
    </location>
</feature>
<dbReference type="PANTHER" id="PTHR43221:SF1">
    <property type="entry name" value="PROTEASE HTPX"/>
    <property type="match status" value="1"/>
</dbReference>
<dbReference type="STRING" id="156889.Mmc1_0144"/>
<keyword evidence="9 12" id="KW-1133">Transmembrane helix</keyword>
<comment type="cofactor">
    <cofactor evidence="12">
        <name>Zn(2+)</name>
        <dbReference type="ChEBI" id="CHEBI:29105"/>
    </cofactor>
    <text evidence="12">Binds 1 zinc ion per subunit.</text>
</comment>
<evidence type="ECO:0000256" key="11">
    <source>
        <dbReference type="ARBA" id="ARBA00023136"/>
    </source>
</evidence>
<name>A0L3X8_MAGMM</name>
<comment type="similarity">
    <text evidence="2 12">Belongs to the peptidase M48B family.</text>
</comment>
<feature type="active site" evidence="12">
    <location>
        <position position="131"/>
    </location>
</feature>
<keyword evidence="10 12" id="KW-0482">Metalloprotease</keyword>
<evidence type="ECO:0000313" key="14">
    <source>
        <dbReference type="EMBL" id="ABK42671.1"/>
    </source>
</evidence>
<dbReference type="HAMAP" id="MF_00188">
    <property type="entry name" value="Pept_M48_protease_HtpX"/>
    <property type="match status" value="1"/>
</dbReference>
<dbReference type="GO" id="GO:0006508">
    <property type="term" value="P:proteolysis"/>
    <property type="evidence" value="ECO:0007669"/>
    <property type="project" value="UniProtKB-KW"/>
</dbReference>
<dbReference type="NCBIfam" id="NF002826">
    <property type="entry name" value="PRK03001.1"/>
    <property type="match status" value="1"/>
</dbReference>
<evidence type="ECO:0000256" key="3">
    <source>
        <dbReference type="ARBA" id="ARBA00022475"/>
    </source>
</evidence>
<dbReference type="KEGG" id="mgm:Mmc1_0144"/>
<dbReference type="InterPro" id="IPR001915">
    <property type="entry name" value="Peptidase_M48"/>
</dbReference>
<evidence type="ECO:0000259" key="13">
    <source>
        <dbReference type="Pfam" id="PF01435"/>
    </source>
</evidence>
<dbReference type="PANTHER" id="PTHR43221">
    <property type="entry name" value="PROTEASE HTPX"/>
    <property type="match status" value="1"/>
</dbReference>
<dbReference type="GO" id="GO:0008270">
    <property type="term" value="F:zinc ion binding"/>
    <property type="evidence" value="ECO:0007669"/>
    <property type="project" value="UniProtKB-UniRule"/>
</dbReference>
<comment type="subcellular location">
    <subcellularLocation>
        <location evidence="12">Cell inner membrane</location>
        <topology evidence="12">Multi-pass membrane protein</topology>
    </subcellularLocation>
    <subcellularLocation>
        <location evidence="1">Cell membrane</location>
        <topology evidence="1">Multi-pass membrane protein</topology>
    </subcellularLocation>
</comment>
<feature type="transmembrane region" description="Helical" evidence="12">
    <location>
        <begin position="179"/>
        <end position="198"/>
    </location>
</feature>
<dbReference type="GO" id="GO:0004222">
    <property type="term" value="F:metalloendopeptidase activity"/>
    <property type="evidence" value="ECO:0007669"/>
    <property type="project" value="UniProtKB-UniRule"/>
</dbReference>